<sequence length="104" mass="11306">MTACCVKLPRLKCTGLVEVKFSNDDDTVAAEGVFFLKGAPEEAFLQSAHLRTNRTLTANTEEIDPAEASSYDLVPPALRAADSQRRFPFFAGRLANVEALETTA</sequence>
<comment type="caution">
    <text evidence="1">The sequence shown here is derived from an EMBL/GenBank/DDBJ whole genome shotgun (WGS) entry which is preliminary data.</text>
</comment>
<keyword evidence="2" id="KW-1185">Reference proteome</keyword>
<reference evidence="2" key="1">
    <citation type="submission" date="2019-06" db="EMBL/GenBank/DDBJ databases">
        <authorList>
            <person name="Broberg M."/>
        </authorList>
    </citation>
    <scope>NUCLEOTIDE SEQUENCE [LARGE SCALE GENOMIC DNA]</scope>
</reference>
<evidence type="ECO:0000313" key="2">
    <source>
        <dbReference type="Proteomes" id="UP000754883"/>
    </source>
</evidence>
<organism evidence="1 2">
    <name type="scientific">Clonostachys byssicola</name>
    <dbReference type="NCBI Taxonomy" id="160290"/>
    <lineage>
        <taxon>Eukaryota</taxon>
        <taxon>Fungi</taxon>
        <taxon>Dikarya</taxon>
        <taxon>Ascomycota</taxon>
        <taxon>Pezizomycotina</taxon>
        <taxon>Sordariomycetes</taxon>
        <taxon>Hypocreomycetidae</taxon>
        <taxon>Hypocreales</taxon>
        <taxon>Bionectriaceae</taxon>
        <taxon>Clonostachys</taxon>
    </lineage>
</organism>
<name>A0A9N9UZ93_9HYPO</name>
<dbReference type="Proteomes" id="UP000754883">
    <property type="component" value="Unassembled WGS sequence"/>
</dbReference>
<dbReference type="EMBL" id="CABFNO020001568">
    <property type="protein sequence ID" value="CAH0004843.1"/>
    <property type="molecule type" value="Genomic_DNA"/>
</dbReference>
<evidence type="ECO:0000313" key="1">
    <source>
        <dbReference type="EMBL" id="CAH0004843.1"/>
    </source>
</evidence>
<accession>A0A9N9UZ93</accession>
<proteinExistence type="predicted"/>
<protein>
    <submittedName>
        <fullName evidence="1">Uncharacterized protein</fullName>
    </submittedName>
</protein>
<dbReference type="OrthoDB" id="10368517at2759"/>
<reference evidence="1 2" key="2">
    <citation type="submission" date="2021-10" db="EMBL/GenBank/DDBJ databases">
        <authorList>
            <person name="Piombo E."/>
        </authorList>
    </citation>
    <scope>NUCLEOTIDE SEQUENCE [LARGE SCALE GENOMIC DNA]</scope>
</reference>
<gene>
    <name evidence="1" type="ORF">CBYS24578_00005723</name>
</gene>
<dbReference type="AlphaFoldDB" id="A0A9N9UZ93"/>